<dbReference type="AlphaFoldDB" id="A0A1H3ZZY5"/>
<protein>
    <submittedName>
        <fullName evidence="2">Uncharacterized protein</fullName>
    </submittedName>
</protein>
<evidence type="ECO:0000256" key="1">
    <source>
        <dbReference type="SAM" id="Phobius"/>
    </source>
</evidence>
<keyword evidence="1" id="KW-0472">Membrane</keyword>
<keyword evidence="3" id="KW-1185">Reference proteome</keyword>
<keyword evidence="1" id="KW-0812">Transmembrane</keyword>
<name>A0A1H3ZZY5_9ACTO</name>
<accession>A0A1H3ZZY5</accession>
<sequence length="169" mass="18436">MRGGFGKIFKTADMPMDARIGYWIWLVGCVLTIIAWFFSNMAIVIGIVVSSLTLVGAGMMSLFGEIRWGVVIAFFATMILQLIMLLLQLALTLKIREGSEWARAGLTAITVLTIVYSIILTIAGLESGGEAIAVAIISTLLIAFFWLPQANAWFIRTTEEADRASGMNP</sequence>
<organism evidence="2 3">
    <name type="scientific">Bowdeniella nasicola</name>
    <dbReference type="NCBI Taxonomy" id="208480"/>
    <lineage>
        <taxon>Bacteria</taxon>
        <taxon>Bacillati</taxon>
        <taxon>Actinomycetota</taxon>
        <taxon>Actinomycetes</taxon>
        <taxon>Actinomycetales</taxon>
        <taxon>Actinomycetaceae</taxon>
        <taxon>Bowdeniella</taxon>
    </lineage>
</organism>
<feature type="transmembrane region" description="Helical" evidence="1">
    <location>
        <begin position="43"/>
        <end position="64"/>
    </location>
</feature>
<proteinExistence type="predicted"/>
<dbReference type="EMBL" id="FNQV01000007">
    <property type="protein sequence ID" value="SEA29429.1"/>
    <property type="molecule type" value="Genomic_DNA"/>
</dbReference>
<feature type="transmembrane region" description="Helical" evidence="1">
    <location>
        <begin position="20"/>
        <end position="38"/>
    </location>
</feature>
<evidence type="ECO:0000313" key="3">
    <source>
        <dbReference type="Proteomes" id="UP000199288"/>
    </source>
</evidence>
<reference evidence="3" key="1">
    <citation type="submission" date="2016-10" db="EMBL/GenBank/DDBJ databases">
        <authorList>
            <person name="Varghese N."/>
            <person name="Submissions S."/>
        </authorList>
    </citation>
    <scope>NUCLEOTIDE SEQUENCE [LARGE SCALE GENOMIC DNA]</scope>
    <source>
        <strain evidence="3">KPR-1</strain>
    </source>
</reference>
<feature type="transmembrane region" description="Helical" evidence="1">
    <location>
        <begin position="131"/>
        <end position="147"/>
    </location>
</feature>
<evidence type="ECO:0000313" key="2">
    <source>
        <dbReference type="EMBL" id="SEA29429.1"/>
    </source>
</evidence>
<dbReference type="Proteomes" id="UP000199288">
    <property type="component" value="Unassembled WGS sequence"/>
</dbReference>
<feature type="transmembrane region" description="Helical" evidence="1">
    <location>
        <begin position="105"/>
        <end position="125"/>
    </location>
</feature>
<keyword evidence="1" id="KW-1133">Transmembrane helix</keyword>
<gene>
    <name evidence="2" type="ORF">SAMN02910418_01284</name>
</gene>
<dbReference type="RefSeq" id="WP_176780718.1">
    <property type="nucleotide sequence ID" value="NZ_FNQV01000007.1"/>
</dbReference>
<feature type="transmembrane region" description="Helical" evidence="1">
    <location>
        <begin position="70"/>
        <end position="93"/>
    </location>
</feature>